<evidence type="ECO:0000313" key="2">
    <source>
        <dbReference type="Proteomes" id="UP000707731"/>
    </source>
</evidence>
<organism evidence="1 2">
    <name type="scientific">Nocardia higoensis</name>
    <dbReference type="NCBI Taxonomy" id="228599"/>
    <lineage>
        <taxon>Bacteria</taxon>
        <taxon>Bacillati</taxon>
        <taxon>Actinomycetota</taxon>
        <taxon>Actinomycetes</taxon>
        <taxon>Mycobacteriales</taxon>
        <taxon>Nocardiaceae</taxon>
        <taxon>Nocardia</taxon>
    </lineage>
</organism>
<dbReference type="RefSeq" id="WP_195005305.1">
    <property type="nucleotide sequence ID" value="NZ_JADLQN010000019.1"/>
</dbReference>
<evidence type="ECO:0000313" key="1">
    <source>
        <dbReference type="EMBL" id="MBF6358470.1"/>
    </source>
</evidence>
<gene>
    <name evidence="1" type="ORF">IU449_28645</name>
</gene>
<accession>A0ABS0DJ30</accession>
<comment type="caution">
    <text evidence="1">The sequence shown here is derived from an EMBL/GenBank/DDBJ whole genome shotgun (WGS) entry which is preliminary data.</text>
</comment>
<protein>
    <submittedName>
        <fullName evidence="1">Uncharacterized protein</fullName>
    </submittedName>
</protein>
<sequence>MPAPTESFATIPPVYFRPESIQARWVAGAVSVAVSLGGITVYLTPADAHVLHESLSIVLDTEKTAE</sequence>
<dbReference type="Proteomes" id="UP000707731">
    <property type="component" value="Unassembled WGS sequence"/>
</dbReference>
<keyword evidence="2" id="KW-1185">Reference proteome</keyword>
<reference evidence="1 2" key="1">
    <citation type="submission" date="2020-10" db="EMBL/GenBank/DDBJ databases">
        <title>Identification of Nocardia species via Next-generation sequencing and recognition of intraspecies genetic diversity.</title>
        <authorList>
            <person name="Li P."/>
            <person name="Li P."/>
            <person name="Lu B."/>
        </authorList>
    </citation>
    <scope>NUCLEOTIDE SEQUENCE [LARGE SCALE GENOMIC DNA]</scope>
    <source>
        <strain evidence="1 2">BJ06-0143</strain>
    </source>
</reference>
<dbReference type="EMBL" id="JADLQN010000019">
    <property type="protein sequence ID" value="MBF6358470.1"/>
    <property type="molecule type" value="Genomic_DNA"/>
</dbReference>
<proteinExistence type="predicted"/>
<name>A0ABS0DJ30_9NOCA</name>